<feature type="compositionally biased region" description="Polar residues" evidence="1">
    <location>
        <begin position="322"/>
        <end position="335"/>
    </location>
</feature>
<gene>
    <name evidence="2" type="ordered locus">Rxyl_3096</name>
</gene>
<dbReference type="KEGG" id="rxy:Rxyl_3096"/>
<dbReference type="AlphaFoldDB" id="Q1ARH5"/>
<dbReference type="InterPro" id="IPR029044">
    <property type="entry name" value="Nucleotide-diphossugar_trans"/>
</dbReference>
<dbReference type="SUPFAM" id="SSF53448">
    <property type="entry name" value="Nucleotide-diphospho-sugar transferases"/>
    <property type="match status" value="1"/>
</dbReference>
<dbReference type="EMBL" id="CP000386">
    <property type="protein sequence ID" value="ABG06003.1"/>
    <property type="molecule type" value="Genomic_DNA"/>
</dbReference>
<name>Q1ARH5_RUBXD</name>
<dbReference type="eggNOG" id="ENOG5031NZH">
    <property type="taxonomic scope" value="Bacteria"/>
</dbReference>
<evidence type="ECO:0000313" key="2">
    <source>
        <dbReference type="EMBL" id="ABG06003.1"/>
    </source>
</evidence>
<protein>
    <recommendedName>
        <fullName evidence="4">Glycosyltransferase 2-like domain-containing protein</fullName>
    </recommendedName>
</protein>
<feature type="region of interest" description="Disordered" evidence="1">
    <location>
        <begin position="1"/>
        <end position="23"/>
    </location>
</feature>
<sequence>MASEDPTVNDGAAASPVAGDPWTNREGIEEYNIRWHWLQKPSSSGFTAVLRVRDEARSLPWVLPPILRSVQHVILVDNNSTDGTPELARQIARNQGSEHKLEVLSYPFEVSRCGPEHLATYPDSVHSLTYFYNWSFSHVRTRYALKWDGDMVLSPEGEQVLRDLAWQLEGVGGTVRMALSSVYVESPRVAYVDLSYVHGELCGWRNVPEHTFVKCFDWEHVRPWSDSLLRVPDWMCFELKWLEADEFDHWSDTEFETGPLFRKRREWAVIRALLGGTDLPDGVIRIESPRDVHVVDHLQQNYVTMRHRGSAVESAFDPAGNEETSQQLTEKTQRS</sequence>
<organism evidence="2 3">
    <name type="scientific">Rubrobacter xylanophilus (strain DSM 9941 / JCM 11954 / NBRC 16129 / PRD-1)</name>
    <dbReference type="NCBI Taxonomy" id="266117"/>
    <lineage>
        <taxon>Bacteria</taxon>
        <taxon>Bacillati</taxon>
        <taxon>Actinomycetota</taxon>
        <taxon>Rubrobacteria</taxon>
        <taxon>Rubrobacterales</taxon>
        <taxon>Rubrobacteraceae</taxon>
        <taxon>Rubrobacter</taxon>
    </lineage>
</organism>
<proteinExistence type="predicted"/>
<dbReference type="Proteomes" id="UP000006637">
    <property type="component" value="Chromosome"/>
</dbReference>
<dbReference type="STRING" id="266117.Rxyl_3096"/>
<accession>Q1ARH5</accession>
<evidence type="ECO:0008006" key="4">
    <source>
        <dbReference type="Google" id="ProtNLM"/>
    </source>
</evidence>
<evidence type="ECO:0000313" key="3">
    <source>
        <dbReference type="Proteomes" id="UP000006637"/>
    </source>
</evidence>
<dbReference type="Gene3D" id="3.90.550.10">
    <property type="entry name" value="Spore Coat Polysaccharide Biosynthesis Protein SpsA, Chain A"/>
    <property type="match status" value="1"/>
</dbReference>
<dbReference type="HOGENOM" id="CLU_899646_0_0_11"/>
<reference evidence="2 3" key="1">
    <citation type="submission" date="2006-06" db="EMBL/GenBank/DDBJ databases">
        <title>Complete sequence of Rubrobacter xylanophilus DSM 9941.</title>
        <authorList>
            <consortium name="US DOE Joint Genome Institute"/>
            <person name="Copeland A."/>
            <person name="Lucas S."/>
            <person name="Lapidus A."/>
            <person name="Barry K."/>
            <person name="Detter J.C."/>
            <person name="Glavina del Rio T."/>
            <person name="Hammon N."/>
            <person name="Israni S."/>
            <person name="Dalin E."/>
            <person name="Tice H."/>
            <person name="Pitluck S."/>
            <person name="Munk A.C."/>
            <person name="Brettin T."/>
            <person name="Bruce D."/>
            <person name="Han C."/>
            <person name="Tapia R."/>
            <person name="Gilna P."/>
            <person name="Schmutz J."/>
            <person name="Larimer F."/>
            <person name="Land M."/>
            <person name="Hauser L."/>
            <person name="Kyrpides N."/>
            <person name="Lykidis A."/>
            <person name="da Costa M.S."/>
            <person name="Rainey F.A."/>
            <person name="Empadinhas N."/>
            <person name="Jolivet E."/>
            <person name="Battista J.R."/>
            <person name="Richardson P."/>
        </authorList>
    </citation>
    <scope>NUCLEOTIDE SEQUENCE [LARGE SCALE GENOMIC DNA]</scope>
    <source>
        <strain evidence="3">DSM 9941 / NBRC 16129 / PRD-1</strain>
    </source>
</reference>
<keyword evidence="3" id="KW-1185">Reference proteome</keyword>
<feature type="region of interest" description="Disordered" evidence="1">
    <location>
        <begin position="313"/>
        <end position="335"/>
    </location>
</feature>
<evidence type="ECO:0000256" key="1">
    <source>
        <dbReference type="SAM" id="MobiDB-lite"/>
    </source>
</evidence>